<reference evidence="1" key="1">
    <citation type="submission" date="2020-08" db="EMBL/GenBank/DDBJ databases">
        <title>Multicomponent nature underlies the extraordinary mechanical properties of spider dragline silk.</title>
        <authorList>
            <person name="Kono N."/>
            <person name="Nakamura H."/>
            <person name="Mori M."/>
            <person name="Yoshida Y."/>
            <person name="Ohtoshi R."/>
            <person name="Malay A.D."/>
            <person name="Moran D.A.P."/>
            <person name="Tomita M."/>
            <person name="Numata K."/>
            <person name="Arakawa K."/>
        </authorList>
    </citation>
    <scope>NUCLEOTIDE SEQUENCE</scope>
</reference>
<keyword evidence="2" id="KW-1185">Reference proteome</keyword>
<evidence type="ECO:0000313" key="1">
    <source>
        <dbReference type="EMBL" id="GFY10467.1"/>
    </source>
</evidence>
<dbReference type="AlphaFoldDB" id="A0A8X6SJW0"/>
<evidence type="ECO:0000313" key="2">
    <source>
        <dbReference type="Proteomes" id="UP000887159"/>
    </source>
</evidence>
<accession>A0A8X6SJW0</accession>
<protein>
    <submittedName>
        <fullName evidence="1">Uncharacterized protein</fullName>
    </submittedName>
</protein>
<proteinExistence type="predicted"/>
<dbReference type="EMBL" id="BMAU01021297">
    <property type="protein sequence ID" value="GFY10467.1"/>
    <property type="molecule type" value="Genomic_DNA"/>
</dbReference>
<name>A0A8X6SJW0_TRICX</name>
<gene>
    <name evidence="1" type="primary">AVEN_140557_1</name>
    <name evidence="1" type="ORF">TNCV_1463561</name>
</gene>
<sequence length="109" mass="12397">MLHYNSSVRVNVILLENSQLNAVDEWQYYGLNYQTDVQICSQCVRDNHESTPAIIGNCSSDHDSRCRFSVSWLQTLSWPPDQHAAITGNNTEPAFIRKHNKSPLRPPIG</sequence>
<dbReference type="Proteomes" id="UP000887159">
    <property type="component" value="Unassembled WGS sequence"/>
</dbReference>
<organism evidence="1 2">
    <name type="scientific">Trichonephila clavipes</name>
    <name type="common">Golden silk orbweaver</name>
    <name type="synonym">Nephila clavipes</name>
    <dbReference type="NCBI Taxonomy" id="2585209"/>
    <lineage>
        <taxon>Eukaryota</taxon>
        <taxon>Metazoa</taxon>
        <taxon>Ecdysozoa</taxon>
        <taxon>Arthropoda</taxon>
        <taxon>Chelicerata</taxon>
        <taxon>Arachnida</taxon>
        <taxon>Araneae</taxon>
        <taxon>Araneomorphae</taxon>
        <taxon>Entelegynae</taxon>
        <taxon>Araneoidea</taxon>
        <taxon>Nephilidae</taxon>
        <taxon>Trichonephila</taxon>
    </lineage>
</organism>
<comment type="caution">
    <text evidence="1">The sequence shown here is derived from an EMBL/GenBank/DDBJ whole genome shotgun (WGS) entry which is preliminary data.</text>
</comment>